<dbReference type="EMBL" id="VSSQ01006473">
    <property type="protein sequence ID" value="MPM32822.1"/>
    <property type="molecule type" value="Genomic_DNA"/>
</dbReference>
<proteinExistence type="predicted"/>
<evidence type="ECO:0000313" key="1">
    <source>
        <dbReference type="EMBL" id="MPM32822.1"/>
    </source>
</evidence>
<reference evidence="1" key="1">
    <citation type="submission" date="2019-08" db="EMBL/GenBank/DDBJ databases">
        <authorList>
            <person name="Kucharzyk K."/>
            <person name="Murdoch R.W."/>
            <person name="Higgins S."/>
            <person name="Loffler F."/>
        </authorList>
    </citation>
    <scope>NUCLEOTIDE SEQUENCE</scope>
</reference>
<organism evidence="1">
    <name type="scientific">bioreactor metagenome</name>
    <dbReference type="NCBI Taxonomy" id="1076179"/>
    <lineage>
        <taxon>unclassified sequences</taxon>
        <taxon>metagenomes</taxon>
        <taxon>ecological metagenomes</taxon>
    </lineage>
</organism>
<protein>
    <submittedName>
        <fullName evidence="1">Uncharacterized protein</fullName>
    </submittedName>
</protein>
<accession>A0A644YWI5</accession>
<sequence>MNLGSKIGNILVKGYDRRLAFQKDMRSGMKFLIESLLMLPKEAIQYFKKKDKHKK</sequence>
<dbReference type="AlphaFoldDB" id="A0A644YWI5"/>
<comment type="caution">
    <text evidence="1">The sequence shown here is derived from an EMBL/GenBank/DDBJ whole genome shotgun (WGS) entry which is preliminary data.</text>
</comment>
<name>A0A644YWI5_9ZZZZ</name>
<gene>
    <name evidence="1" type="ORF">SDC9_79388</name>
</gene>